<evidence type="ECO:0000313" key="2">
    <source>
        <dbReference type="EMBL" id="TFK26871.1"/>
    </source>
</evidence>
<accession>A0A5C3LEH7</accession>
<dbReference type="AlphaFoldDB" id="A0A5C3LEH7"/>
<keyword evidence="3" id="KW-1185">Reference proteome</keyword>
<dbReference type="Proteomes" id="UP000307440">
    <property type="component" value="Unassembled WGS sequence"/>
</dbReference>
<feature type="compositionally biased region" description="Basic and acidic residues" evidence="1">
    <location>
        <begin position="175"/>
        <end position="184"/>
    </location>
</feature>
<dbReference type="EMBL" id="ML210170">
    <property type="protein sequence ID" value="TFK26871.1"/>
    <property type="molecule type" value="Genomic_DNA"/>
</dbReference>
<feature type="region of interest" description="Disordered" evidence="1">
    <location>
        <begin position="66"/>
        <end position="88"/>
    </location>
</feature>
<proteinExistence type="predicted"/>
<evidence type="ECO:0000313" key="3">
    <source>
        <dbReference type="Proteomes" id="UP000307440"/>
    </source>
</evidence>
<reference evidence="2 3" key="1">
    <citation type="journal article" date="2019" name="Nat. Ecol. Evol.">
        <title>Megaphylogeny resolves global patterns of mushroom evolution.</title>
        <authorList>
            <person name="Varga T."/>
            <person name="Krizsan K."/>
            <person name="Foldi C."/>
            <person name="Dima B."/>
            <person name="Sanchez-Garcia M."/>
            <person name="Sanchez-Ramirez S."/>
            <person name="Szollosi G.J."/>
            <person name="Szarkandi J.G."/>
            <person name="Papp V."/>
            <person name="Albert L."/>
            <person name="Andreopoulos W."/>
            <person name="Angelini C."/>
            <person name="Antonin V."/>
            <person name="Barry K.W."/>
            <person name="Bougher N.L."/>
            <person name="Buchanan P."/>
            <person name="Buyck B."/>
            <person name="Bense V."/>
            <person name="Catcheside P."/>
            <person name="Chovatia M."/>
            <person name="Cooper J."/>
            <person name="Damon W."/>
            <person name="Desjardin D."/>
            <person name="Finy P."/>
            <person name="Geml J."/>
            <person name="Haridas S."/>
            <person name="Hughes K."/>
            <person name="Justo A."/>
            <person name="Karasinski D."/>
            <person name="Kautmanova I."/>
            <person name="Kiss B."/>
            <person name="Kocsube S."/>
            <person name="Kotiranta H."/>
            <person name="LaButti K.M."/>
            <person name="Lechner B.E."/>
            <person name="Liimatainen K."/>
            <person name="Lipzen A."/>
            <person name="Lukacs Z."/>
            <person name="Mihaltcheva S."/>
            <person name="Morgado L.N."/>
            <person name="Niskanen T."/>
            <person name="Noordeloos M.E."/>
            <person name="Ohm R.A."/>
            <person name="Ortiz-Santana B."/>
            <person name="Ovrebo C."/>
            <person name="Racz N."/>
            <person name="Riley R."/>
            <person name="Savchenko A."/>
            <person name="Shiryaev A."/>
            <person name="Soop K."/>
            <person name="Spirin V."/>
            <person name="Szebenyi C."/>
            <person name="Tomsovsky M."/>
            <person name="Tulloss R.E."/>
            <person name="Uehling J."/>
            <person name="Grigoriev I.V."/>
            <person name="Vagvolgyi C."/>
            <person name="Papp T."/>
            <person name="Martin F.M."/>
            <person name="Miettinen O."/>
            <person name="Hibbett D.S."/>
            <person name="Nagy L.G."/>
        </authorList>
    </citation>
    <scope>NUCLEOTIDE SEQUENCE [LARGE SCALE GENOMIC DNA]</scope>
    <source>
        <strain evidence="2 3">CBS 121175</strain>
    </source>
</reference>
<sequence length="191" mass="21554">MPHLSLSEHQLLYLLLHIFMNIKHNKNPKSNRAPEHHKKHPPPNQPDLKQVLEALGIKIRDFAHNPSVPKAKGWRPQQRQPTPLGHAKHKTLKRKAMELFNQTPHGSSNMLTRQDTEPVLLAKADTVTLLSREATLVPVLSQKGAFTFVSPAQGNKALHNQTNMTRQPAKRVKREKVSDSDSVGHRLGHLV</sequence>
<feature type="compositionally biased region" description="Basic residues" evidence="1">
    <location>
        <begin position="26"/>
        <end position="41"/>
    </location>
</feature>
<dbReference type="OrthoDB" id="10666871at2759"/>
<feature type="region of interest" description="Disordered" evidence="1">
    <location>
        <begin position="161"/>
        <end position="191"/>
    </location>
</feature>
<gene>
    <name evidence="2" type="ORF">FA15DRAFT_702451</name>
</gene>
<protein>
    <submittedName>
        <fullName evidence="2">Uncharacterized protein</fullName>
    </submittedName>
</protein>
<dbReference type="STRING" id="230819.A0A5C3LEH7"/>
<name>A0A5C3LEH7_COPMA</name>
<feature type="region of interest" description="Disordered" evidence="1">
    <location>
        <begin position="26"/>
        <end position="47"/>
    </location>
</feature>
<organism evidence="2 3">
    <name type="scientific">Coprinopsis marcescibilis</name>
    <name type="common">Agaric fungus</name>
    <name type="synonym">Psathyrella marcescibilis</name>
    <dbReference type="NCBI Taxonomy" id="230819"/>
    <lineage>
        <taxon>Eukaryota</taxon>
        <taxon>Fungi</taxon>
        <taxon>Dikarya</taxon>
        <taxon>Basidiomycota</taxon>
        <taxon>Agaricomycotina</taxon>
        <taxon>Agaricomycetes</taxon>
        <taxon>Agaricomycetidae</taxon>
        <taxon>Agaricales</taxon>
        <taxon>Agaricineae</taxon>
        <taxon>Psathyrellaceae</taxon>
        <taxon>Coprinopsis</taxon>
    </lineage>
</organism>
<evidence type="ECO:0000256" key="1">
    <source>
        <dbReference type="SAM" id="MobiDB-lite"/>
    </source>
</evidence>